<dbReference type="AlphaFoldDB" id="A0A3N4J9R5"/>
<keyword evidence="4" id="KW-1185">Reference proteome</keyword>
<keyword evidence="2" id="KW-0732">Signal</keyword>
<evidence type="ECO:0000256" key="1">
    <source>
        <dbReference type="SAM" id="Phobius"/>
    </source>
</evidence>
<dbReference type="STRING" id="1336337.A0A3N4J9R5"/>
<dbReference type="Proteomes" id="UP000276215">
    <property type="component" value="Unassembled WGS sequence"/>
</dbReference>
<dbReference type="OrthoDB" id="10476774at2759"/>
<feature type="chain" id="PRO_5018270584" evidence="2">
    <location>
        <begin position="26"/>
        <end position="188"/>
    </location>
</feature>
<feature type="signal peptide" evidence="2">
    <location>
        <begin position="1"/>
        <end position="25"/>
    </location>
</feature>
<evidence type="ECO:0000256" key="2">
    <source>
        <dbReference type="SAM" id="SignalP"/>
    </source>
</evidence>
<keyword evidence="1" id="KW-0812">Transmembrane</keyword>
<reference evidence="3 4" key="1">
    <citation type="journal article" date="2018" name="Nat. Ecol. Evol.">
        <title>Pezizomycetes genomes reveal the molecular basis of ectomycorrhizal truffle lifestyle.</title>
        <authorList>
            <person name="Murat C."/>
            <person name="Payen T."/>
            <person name="Noel B."/>
            <person name="Kuo A."/>
            <person name="Morin E."/>
            <person name="Chen J."/>
            <person name="Kohler A."/>
            <person name="Krizsan K."/>
            <person name="Balestrini R."/>
            <person name="Da Silva C."/>
            <person name="Montanini B."/>
            <person name="Hainaut M."/>
            <person name="Levati E."/>
            <person name="Barry K.W."/>
            <person name="Belfiori B."/>
            <person name="Cichocki N."/>
            <person name="Clum A."/>
            <person name="Dockter R.B."/>
            <person name="Fauchery L."/>
            <person name="Guy J."/>
            <person name="Iotti M."/>
            <person name="Le Tacon F."/>
            <person name="Lindquist E.A."/>
            <person name="Lipzen A."/>
            <person name="Malagnac F."/>
            <person name="Mello A."/>
            <person name="Molinier V."/>
            <person name="Miyauchi S."/>
            <person name="Poulain J."/>
            <person name="Riccioni C."/>
            <person name="Rubini A."/>
            <person name="Sitrit Y."/>
            <person name="Splivallo R."/>
            <person name="Traeger S."/>
            <person name="Wang M."/>
            <person name="Zifcakova L."/>
            <person name="Wipf D."/>
            <person name="Zambonelli A."/>
            <person name="Paolocci F."/>
            <person name="Nowrousian M."/>
            <person name="Ottonello S."/>
            <person name="Baldrian P."/>
            <person name="Spatafora J.W."/>
            <person name="Henrissat B."/>
            <person name="Nagy L.G."/>
            <person name="Aury J.M."/>
            <person name="Wincker P."/>
            <person name="Grigoriev I.V."/>
            <person name="Bonfante P."/>
            <person name="Martin F.M."/>
        </authorList>
    </citation>
    <scope>NUCLEOTIDE SEQUENCE [LARGE SCALE GENOMIC DNA]</scope>
    <source>
        <strain evidence="3 4">120613-1</strain>
    </source>
</reference>
<protein>
    <submittedName>
        <fullName evidence="3">Uncharacterized protein</fullName>
    </submittedName>
</protein>
<dbReference type="EMBL" id="ML120458">
    <property type="protein sequence ID" value="RPA93200.1"/>
    <property type="molecule type" value="Genomic_DNA"/>
</dbReference>
<keyword evidence="1" id="KW-0472">Membrane</keyword>
<keyword evidence="1" id="KW-1133">Transmembrane helix</keyword>
<gene>
    <name evidence="3" type="ORF">L873DRAFT_1706529</name>
</gene>
<evidence type="ECO:0000313" key="3">
    <source>
        <dbReference type="EMBL" id="RPA93200.1"/>
    </source>
</evidence>
<feature type="transmembrane region" description="Helical" evidence="1">
    <location>
        <begin position="130"/>
        <end position="160"/>
    </location>
</feature>
<accession>A0A3N4J9R5</accession>
<feature type="transmembrane region" description="Helical" evidence="1">
    <location>
        <begin position="88"/>
        <end position="109"/>
    </location>
</feature>
<feature type="non-terminal residue" evidence="3">
    <location>
        <position position="1"/>
    </location>
</feature>
<name>A0A3N4J9R5_9PEZI</name>
<evidence type="ECO:0000313" key="4">
    <source>
        <dbReference type="Proteomes" id="UP000276215"/>
    </source>
</evidence>
<proteinExistence type="predicted"/>
<organism evidence="3 4">
    <name type="scientific">Choiromyces venosus 120613-1</name>
    <dbReference type="NCBI Taxonomy" id="1336337"/>
    <lineage>
        <taxon>Eukaryota</taxon>
        <taxon>Fungi</taxon>
        <taxon>Dikarya</taxon>
        <taxon>Ascomycota</taxon>
        <taxon>Pezizomycotina</taxon>
        <taxon>Pezizomycetes</taxon>
        <taxon>Pezizales</taxon>
        <taxon>Tuberaceae</taxon>
        <taxon>Choiromyces</taxon>
    </lineage>
</organism>
<sequence length="188" mass="21808">LAVIFGTFLLMNIVFLHRNLEALEASVQNSIRQKMSQDSQSSHPKSAYQEKRPSWKYWKTRAQGLSQAEEHRAKLKDKESDRKESGWWYWYFTAIFTIVVIPAQELTFITRTLRRMKVKKFGPLKKLAGIPWAPIWVVQLAVVYAIILVGHTILFLVLLVRDAALRLWNGNDIPEKMHNTTPDQSNTT</sequence>